<dbReference type="PANTHER" id="PTHR28164">
    <property type="entry name" value="PROTEIN STB3"/>
    <property type="match status" value="1"/>
</dbReference>
<feature type="compositionally biased region" description="Polar residues" evidence="1">
    <location>
        <begin position="9"/>
        <end position="20"/>
    </location>
</feature>
<evidence type="ECO:0000313" key="3">
    <source>
        <dbReference type="Proteomes" id="UP001212411"/>
    </source>
</evidence>
<gene>
    <name evidence="2" type="primary">stb3</name>
    <name evidence="2" type="ORF">SOMG_03920</name>
</gene>
<feature type="compositionally biased region" description="Polar residues" evidence="1">
    <location>
        <begin position="237"/>
        <end position="252"/>
    </location>
</feature>
<dbReference type="Pfam" id="PF10330">
    <property type="entry name" value="Stb3"/>
    <property type="match status" value="1"/>
</dbReference>
<feature type="compositionally biased region" description="Basic and acidic residues" evidence="1">
    <location>
        <begin position="254"/>
        <end position="270"/>
    </location>
</feature>
<dbReference type="AlphaFoldDB" id="A0AAF0AX60"/>
<feature type="compositionally biased region" description="Basic and acidic residues" evidence="1">
    <location>
        <begin position="84"/>
        <end position="108"/>
    </location>
</feature>
<evidence type="ECO:0000256" key="1">
    <source>
        <dbReference type="SAM" id="MobiDB-lite"/>
    </source>
</evidence>
<dbReference type="InterPro" id="IPR018818">
    <property type="entry name" value="Stb3"/>
</dbReference>
<proteinExistence type="predicted"/>
<dbReference type="GO" id="GO:0005634">
    <property type="term" value="C:nucleus"/>
    <property type="evidence" value="ECO:0007669"/>
    <property type="project" value="TreeGrafter"/>
</dbReference>
<keyword evidence="2" id="KW-0238">DNA-binding</keyword>
<feature type="region of interest" description="Disordered" evidence="1">
    <location>
        <begin position="204"/>
        <end position="309"/>
    </location>
</feature>
<dbReference type="GeneID" id="80877396"/>
<dbReference type="Proteomes" id="UP001212411">
    <property type="component" value="Chromosome 2"/>
</dbReference>
<feature type="compositionally biased region" description="Basic and acidic residues" evidence="1">
    <location>
        <begin position="60"/>
        <end position="71"/>
    </location>
</feature>
<name>A0AAF0AX60_9SCHI</name>
<protein>
    <submittedName>
        <fullName evidence="2">DNA-binding transcription factor Stb3</fullName>
    </submittedName>
</protein>
<feature type="region of interest" description="Disordered" evidence="1">
    <location>
        <begin position="1"/>
        <end position="121"/>
    </location>
</feature>
<dbReference type="GO" id="GO:0000432">
    <property type="term" value="P:positive regulation of transcription from RNA polymerase II promoter by glucose"/>
    <property type="evidence" value="ECO:0007669"/>
    <property type="project" value="TreeGrafter"/>
</dbReference>
<keyword evidence="3" id="KW-1185">Reference proteome</keyword>
<feature type="compositionally biased region" description="Polar residues" evidence="1">
    <location>
        <begin position="204"/>
        <end position="222"/>
    </location>
</feature>
<accession>A0AAF0AX60</accession>
<organism evidence="2 3">
    <name type="scientific">Schizosaccharomyces osmophilus</name>
    <dbReference type="NCBI Taxonomy" id="2545709"/>
    <lineage>
        <taxon>Eukaryota</taxon>
        <taxon>Fungi</taxon>
        <taxon>Dikarya</taxon>
        <taxon>Ascomycota</taxon>
        <taxon>Taphrinomycotina</taxon>
        <taxon>Schizosaccharomycetes</taxon>
        <taxon>Schizosaccharomycetales</taxon>
        <taxon>Schizosaccharomycetaceae</taxon>
        <taxon>Schizosaccharomyces</taxon>
    </lineage>
</organism>
<dbReference type="PANTHER" id="PTHR28164:SF1">
    <property type="entry name" value="PROTEIN STB3"/>
    <property type="match status" value="1"/>
</dbReference>
<evidence type="ECO:0000313" key="2">
    <source>
        <dbReference type="EMBL" id="WBW74447.1"/>
    </source>
</evidence>
<reference evidence="2 3" key="1">
    <citation type="journal article" date="2023" name="G3 (Bethesda)">
        <title>A high-quality reference genome for the fission yeast Schizosaccharomyces osmophilus.</title>
        <authorList>
            <person name="Jia G.S."/>
            <person name="Zhang W.C."/>
            <person name="Liang Y."/>
            <person name="Liu X.H."/>
            <person name="Rhind N."/>
            <person name="Pidoux A."/>
            <person name="Brysch-Herzberg M."/>
            <person name="Du L.L."/>
        </authorList>
    </citation>
    <scope>NUCLEOTIDE SEQUENCE [LARGE SCALE GENOMIC DNA]</scope>
    <source>
        <strain evidence="2 3">CBS 15793</strain>
    </source>
</reference>
<feature type="compositionally biased region" description="Polar residues" evidence="1">
    <location>
        <begin position="282"/>
        <end position="294"/>
    </location>
</feature>
<dbReference type="KEGG" id="som:SOMG_03920"/>
<dbReference type="EMBL" id="CP115612">
    <property type="protein sequence ID" value="WBW74447.1"/>
    <property type="molecule type" value="Genomic_DNA"/>
</dbReference>
<dbReference type="GO" id="GO:0043565">
    <property type="term" value="F:sequence-specific DNA binding"/>
    <property type="evidence" value="ECO:0007669"/>
    <property type="project" value="TreeGrafter"/>
</dbReference>
<sequence>MSHSEESTFRSARTASSFSGENHDRNSSFSKRNFGASKSMATGGISAMMSRKGQNSVDGRAQDYETKDLRRYTKSSPPSQLAHPVDEKKKENHSIPLSDRENFDDRRGSVPSDATKAIPGFAPGNNSSTVVDTLSTHYLPTILSTHGSLPIRQLMSVLVETYPMFNALSPTQQRRALTKALESQKGVMFDKVGWGRWILRETGSSAPESATVERPSSSSAPNVSFFEKDQQRDMNIPQISTRTVSHIPTNSMKTKREATGPKDEARKKEDDMEIDTDMDVSVKQTTLPSRSTVVQPKKTSKETRSQSMQTPFSSFFASLEETPGSYTAHLGGLLSPREQTPSLFREQYHDNGVYYEEEDDEEEENDFYEDDHEYDPAMPPFVLDEDQVLDAGGESTDEEDWRGIGTEALLRKGNAVPLRRSPKGMLRKDQMAAEAMLMLRGSI</sequence>
<dbReference type="RefSeq" id="XP_056038690.1">
    <property type="nucleotide sequence ID" value="XM_056182707.1"/>
</dbReference>